<protein>
    <recommendedName>
        <fullName evidence="3">HNH endonuclease</fullName>
    </recommendedName>
</protein>
<sequence>MYYGRCFLCGEWGLLEEHHIFGGANRKKSEKYGLKVGLCGDKCHRNGKKAAHQCPETAQKLHEYGQRKYMIENGASIEEFIKEFGRNYL</sequence>
<accession>A0A5D8QI60</accession>
<reference evidence="1 2" key="1">
    <citation type="submission" date="2019-08" db="EMBL/GenBank/DDBJ databases">
        <title>Calorimonas adulescens gen. nov., sp. nov., an anaerobic thermophilic bacterium from Sakhalin hot spring.</title>
        <authorList>
            <person name="Khomyakova M.A."/>
            <person name="Merkel A.Y."/>
            <person name="Novikov A."/>
            <person name="Bonch-Osmolovskaya E.A."/>
            <person name="Slobodkin A.I."/>
        </authorList>
    </citation>
    <scope>NUCLEOTIDE SEQUENCE [LARGE SCALE GENOMIC DNA]</scope>
    <source>
        <strain evidence="1 2">A05MB</strain>
    </source>
</reference>
<gene>
    <name evidence="1" type="ORF">FWJ32_01375</name>
</gene>
<evidence type="ECO:0000313" key="1">
    <source>
        <dbReference type="EMBL" id="TZE83556.1"/>
    </source>
</evidence>
<dbReference type="Proteomes" id="UP000322976">
    <property type="component" value="Unassembled WGS sequence"/>
</dbReference>
<dbReference type="RefSeq" id="WP_149544175.1">
    <property type="nucleotide sequence ID" value="NZ_VTPS01000001.1"/>
</dbReference>
<proteinExistence type="predicted"/>
<dbReference type="AlphaFoldDB" id="A0A5D8QI60"/>
<evidence type="ECO:0008006" key="3">
    <source>
        <dbReference type="Google" id="ProtNLM"/>
    </source>
</evidence>
<dbReference type="EMBL" id="VTPS01000001">
    <property type="protein sequence ID" value="TZE83556.1"/>
    <property type="molecule type" value="Genomic_DNA"/>
</dbReference>
<evidence type="ECO:0000313" key="2">
    <source>
        <dbReference type="Proteomes" id="UP000322976"/>
    </source>
</evidence>
<organism evidence="1 2">
    <name type="scientific">Calorimonas adulescens</name>
    <dbReference type="NCBI Taxonomy" id="2606906"/>
    <lineage>
        <taxon>Bacteria</taxon>
        <taxon>Bacillati</taxon>
        <taxon>Bacillota</taxon>
        <taxon>Clostridia</taxon>
        <taxon>Thermoanaerobacterales</taxon>
        <taxon>Thermoanaerobacteraceae</taxon>
        <taxon>Calorimonas</taxon>
    </lineage>
</organism>
<comment type="caution">
    <text evidence="1">The sequence shown here is derived from an EMBL/GenBank/DDBJ whole genome shotgun (WGS) entry which is preliminary data.</text>
</comment>
<name>A0A5D8QI60_9THEO</name>
<keyword evidence="2" id="KW-1185">Reference proteome</keyword>